<name>A0ABD3IBS4_9MARC</name>
<evidence type="ECO:0000256" key="1">
    <source>
        <dbReference type="SAM" id="MobiDB-lite"/>
    </source>
</evidence>
<comment type="caution">
    <text evidence="3">The sequence shown here is derived from an EMBL/GenBank/DDBJ whole genome shotgun (WGS) entry which is preliminary data.</text>
</comment>
<dbReference type="SMART" id="SM01227">
    <property type="entry name" value="GCK"/>
    <property type="match status" value="1"/>
</dbReference>
<accession>A0ABD3IBS4</accession>
<feature type="compositionally biased region" description="Basic and acidic residues" evidence="1">
    <location>
        <begin position="194"/>
        <end position="216"/>
    </location>
</feature>
<feature type="domain" description="GCK" evidence="2">
    <location>
        <begin position="99"/>
        <end position="173"/>
    </location>
</feature>
<proteinExistence type="predicted"/>
<sequence length="280" mass="30468">MAAESVKIEVIGISTETGGDDQDRLSIVESKPQEFELVAEENREPARVVLKDVEVESSEEESSGAQDDVVTGGAEQRSQHEDASSETLPASDEIEEEEEDCGFCLFMKAGPCGERFSIWQNCVDKAEKAGEDIVEKCAQTTSLLKVCMEMNLDYYSPVIDAERAMQEIAAQEGNQAAGKTADQETSAEEVAPQDVDKSTDAAQESKDTTEKGNTEKVVEVVAVASVDGEVTEVVTVVAEATVENRSEVENVQENDSEQWQLAFFRLEVVALLAALRTRSD</sequence>
<reference evidence="3 4" key="1">
    <citation type="submission" date="2024-09" db="EMBL/GenBank/DDBJ databases">
        <title>Chromosome-scale assembly of Riccia sorocarpa.</title>
        <authorList>
            <person name="Paukszto L."/>
        </authorList>
    </citation>
    <scope>NUCLEOTIDE SEQUENCE [LARGE SCALE GENOMIC DNA]</scope>
    <source>
        <strain evidence="3">LP-2024</strain>
        <tissue evidence="3">Aerial parts of the thallus</tissue>
    </source>
</reference>
<evidence type="ECO:0000313" key="4">
    <source>
        <dbReference type="Proteomes" id="UP001633002"/>
    </source>
</evidence>
<organism evidence="3 4">
    <name type="scientific">Riccia sorocarpa</name>
    <dbReference type="NCBI Taxonomy" id="122646"/>
    <lineage>
        <taxon>Eukaryota</taxon>
        <taxon>Viridiplantae</taxon>
        <taxon>Streptophyta</taxon>
        <taxon>Embryophyta</taxon>
        <taxon>Marchantiophyta</taxon>
        <taxon>Marchantiopsida</taxon>
        <taxon>Marchantiidae</taxon>
        <taxon>Marchantiales</taxon>
        <taxon>Ricciaceae</taxon>
        <taxon>Riccia</taxon>
    </lineage>
</organism>
<feature type="region of interest" description="Disordered" evidence="1">
    <location>
        <begin position="171"/>
        <end position="216"/>
    </location>
</feature>
<dbReference type="AlphaFoldDB" id="A0ABD3IBS4"/>
<dbReference type="EMBL" id="JBJQOH010000001">
    <property type="protein sequence ID" value="KAL3701118.1"/>
    <property type="molecule type" value="Genomic_DNA"/>
</dbReference>
<evidence type="ECO:0000259" key="2">
    <source>
        <dbReference type="SMART" id="SM01227"/>
    </source>
</evidence>
<dbReference type="Proteomes" id="UP001633002">
    <property type="component" value="Unassembled WGS sequence"/>
</dbReference>
<gene>
    <name evidence="3" type="ORF">R1sor_019140</name>
</gene>
<dbReference type="Gene3D" id="1.10.287.2900">
    <property type="match status" value="1"/>
</dbReference>
<protein>
    <recommendedName>
        <fullName evidence="2">GCK domain-containing protein</fullName>
    </recommendedName>
</protein>
<keyword evidence="4" id="KW-1185">Reference proteome</keyword>
<feature type="region of interest" description="Disordered" evidence="1">
    <location>
        <begin position="52"/>
        <end position="95"/>
    </location>
</feature>
<dbReference type="PANTHER" id="PTHR34357">
    <property type="entry name" value="F7A19.14 PROTEIN-RELATED"/>
    <property type="match status" value="1"/>
</dbReference>
<dbReference type="Pfam" id="PF07802">
    <property type="entry name" value="GCK"/>
    <property type="match status" value="1"/>
</dbReference>
<dbReference type="PANTHER" id="PTHR34357:SF2">
    <property type="entry name" value="F26F24.3-RELATED"/>
    <property type="match status" value="1"/>
</dbReference>
<evidence type="ECO:0000313" key="3">
    <source>
        <dbReference type="EMBL" id="KAL3701118.1"/>
    </source>
</evidence>
<dbReference type="InterPro" id="IPR012891">
    <property type="entry name" value="GCK_dom"/>
</dbReference>